<protein>
    <submittedName>
        <fullName evidence="9">Zinc finger protein 567-like isoform X1</fullName>
    </submittedName>
</protein>
<keyword evidence="1" id="KW-0479">Metal-binding</keyword>
<evidence type="ECO:0000256" key="4">
    <source>
        <dbReference type="ARBA" id="ARBA00022833"/>
    </source>
</evidence>
<feature type="domain" description="C2H2-type" evidence="7">
    <location>
        <begin position="41"/>
        <end position="68"/>
    </location>
</feature>
<keyword evidence="2" id="KW-0677">Repeat</keyword>
<dbReference type="Pfam" id="PF00096">
    <property type="entry name" value="zf-C2H2"/>
    <property type="match status" value="1"/>
</dbReference>
<evidence type="ECO:0000256" key="2">
    <source>
        <dbReference type="ARBA" id="ARBA00022737"/>
    </source>
</evidence>
<feature type="domain" description="C2H2-type" evidence="7">
    <location>
        <begin position="68"/>
        <end position="96"/>
    </location>
</feature>
<dbReference type="FunFam" id="3.30.160.60:FF:000340">
    <property type="entry name" value="zinc finger protein 473 isoform X1"/>
    <property type="match status" value="1"/>
</dbReference>
<dbReference type="AlphaFoldDB" id="A0A6J1RLC2"/>
<keyword evidence="8" id="KW-1185">Reference proteome</keyword>
<dbReference type="Proteomes" id="UP000504618">
    <property type="component" value="Unplaced"/>
</dbReference>
<dbReference type="RefSeq" id="XP_024893530.1">
    <property type="nucleotide sequence ID" value="XM_025037762.1"/>
</dbReference>
<dbReference type="PANTHER" id="PTHR24379">
    <property type="entry name" value="KRAB AND ZINC FINGER DOMAIN-CONTAINING"/>
    <property type="match status" value="1"/>
</dbReference>
<gene>
    <name evidence="9" type="primary">LOC112468543</name>
</gene>
<dbReference type="GO" id="GO:0000981">
    <property type="term" value="F:DNA-binding transcription factor activity, RNA polymerase II-specific"/>
    <property type="evidence" value="ECO:0007669"/>
    <property type="project" value="TreeGrafter"/>
</dbReference>
<dbReference type="SUPFAM" id="SSF57667">
    <property type="entry name" value="beta-beta-alpha zinc fingers"/>
    <property type="match status" value="2"/>
</dbReference>
<dbReference type="SMART" id="SM00355">
    <property type="entry name" value="ZnF_C2H2"/>
    <property type="match status" value="4"/>
</dbReference>
<name>A0A6J1RLC2_9HYME</name>
<feature type="domain" description="C2H2-type" evidence="7">
    <location>
        <begin position="13"/>
        <end position="42"/>
    </location>
</feature>
<keyword evidence="3 5" id="KW-0863">Zinc-finger</keyword>
<dbReference type="GO" id="GO:0005634">
    <property type="term" value="C:nucleus"/>
    <property type="evidence" value="ECO:0007669"/>
    <property type="project" value="TreeGrafter"/>
</dbReference>
<evidence type="ECO:0000256" key="6">
    <source>
        <dbReference type="SAM" id="MobiDB-lite"/>
    </source>
</evidence>
<dbReference type="Gene3D" id="3.30.160.60">
    <property type="entry name" value="Classic Zinc Finger"/>
    <property type="match status" value="2"/>
</dbReference>
<evidence type="ECO:0000256" key="1">
    <source>
        <dbReference type="ARBA" id="ARBA00022723"/>
    </source>
</evidence>
<dbReference type="Pfam" id="PF12874">
    <property type="entry name" value="zf-met"/>
    <property type="match status" value="1"/>
</dbReference>
<keyword evidence="4" id="KW-0862">Zinc</keyword>
<dbReference type="InterPro" id="IPR036236">
    <property type="entry name" value="Znf_C2H2_sf"/>
</dbReference>
<evidence type="ECO:0000313" key="8">
    <source>
        <dbReference type="Proteomes" id="UP000504618"/>
    </source>
</evidence>
<dbReference type="Pfam" id="PF13894">
    <property type="entry name" value="zf-C2H2_4"/>
    <property type="match status" value="1"/>
</dbReference>
<dbReference type="OrthoDB" id="7534346at2759"/>
<organism evidence="8 9">
    <name type="scientific">Temnothorax curvispinosus</name>
    <dbReference type="NCBI Taxonomy" id="300111"/>
    <lineage>
        <taxon>Eukaryota</taxon>
        <taxon>Metazoa</taxon>
        <taxon>Ecdysozoa</taxon>
        <taxon>Arthropoda</taxon>
        <taxon>Hexapoda</taxon>
        <taxon>Insecta</taxon>
        <taxon>Pterygota</taxon>
        <taxon>Neoptera</taxon>
        <taxon>Endopterygota</taxon>
        <taxon>Hymenoptera</taxon>
        <taxon>Apocrita</taxon>
        <taxon>Aculeata</taxon>
        <taxon>Formicoidea</taxon>
        <taxon>Formicidae</taxon>
        <taxon>Myrmicinae</taxon>
        <taxon>Temnothorax</taxon>
    </lineage>
</organism>
<evidence type="ECO:0000256" key="5">
    <source>
        <dbReference type="PROSITE-ProRule" id="PRU00042"/>
    </source>
</evidence>
<dbReference type="GeneID" id="112468543"/>
<dbReference type="PROSITE" id="PS00028">
    <property type="entry name" value="ZINC_FINGER_C2H2_1"/>
    <property type="match status" value="4"/>
</dbReference>
<evidence type="ECO:0000256" key="3">
    <source>
        <dbReference type="ARBA" id="ARBA00022771"/>
    </source>
</evidence>
<feature type="domain" description="C2H2-type" evidence="7">
    <location>
        <begin position="97"/>
        <end position="124"/>
    </location>
</feature>
<dbReference type="GO" id="GO:0000977">
    <property type="term" value="F:RNA polymerase II transcription regulatory region sequence-specific DNA binding"/>
    <property type="evidence" value="ECO:0007669"/>
    <property type="project" value="TreeGrafter"/>
</dbReference>
<dbReference type="PANTHER" id="PTHR24379:SF127">
    <property type="entry name" value="BLOODY FINGERS-RELATED"/>
    <property type="match status" value="1"/>
</dbReference>
<feature type="region of interest" description="Disordered" evidence="6">
    <location>
        <begin position="113"/>
        <end position="132"/>
    </location>
</feature>
<reference evidence="9" key="1">
    <citation type="submission" date="2025-08" db="UniProtKB">
        <authorList>
            <consortium name="RefSeq"/>
        </authorList>
    </citation>
    <scope>IDENTIFICATION</scope>
    <source>
        <tissue evidence="9">Whole body</tissue>
    </source>
</reference>
<proteinExistence type="predicted"/>
<accession>A0A6J1RLC2</accession>
<dbReference type="InterPro" id="IPR013087">
    <property type="entry name" value="Znf_C2H2_type"/>
</dbReference>
<dbReference type="GO" id="GO:0008270">
    <property type="term" value="F:zinc ion binding"/>
    <property type="evidence" value="ECO:0007669"/>
    <property type="project" value="UniProtKB-KW"/>
</dbReference>
<evidence type="ECO:0000259" key="7">
    <source>
        <dbReference type="PROSITE" id="PS50157"/>
    </source>
</evidence>
<sequence length="132" mass="15456">MRVHMHRHRSNSFACEICQNHLSSKEALEKHHKTAVHLHDYICDICHKKLKSKHMLRAHINSHLKRKFKCPKCPNVYKSKQSLNEHLLSKHKGIRKYECFICKKTYGHRSNLTRHQKVHSGSSFSAGANPKV</sequence>
<evidence type="ECO:0000313" key="9">
    <source>
        <dbReference type="RefSeq" id="XP_024893530.1"/>
    </source>
</evidence>
<dbReference type="PROSITE" id="PS50157">
    <property type="entry name" value="ZINC_FINGER_C2H2_2"/>
    <property type="match status" value="4"/>
</dbReference>